<dbReference type="PANTHER" id="PTHR24304">
    <property type="entry name" value="CYTOCHROME P450 FAMILY 7"/>
    <property type="match status" value="1"/>
</dbReference>
<dbReference type="AlphaFoldDB" id="A0A6A6YBF4"/>
<dbReference type="InterPro" id="IPR001128">
    <property type="entry name" value="Cyt_P450"/>
</dbReference>
<dbReference type="PRINTS" id="PR00465">
    <property type="entry name" value="EP450IV"/>
</dbReference>
<evidence type="ECO:0000256" key="3">
    <source>
        <dbReference type="ARBA" id="ARBA00022617"/>
    </source>
</evidence>
<protein>
    <submittedName>
        <fullName evidence="9 11">Cytochrome P450</fullName>
    </submittedName>
</protein>
<feature type="compositionally biased region" description="Basic and acidic residues" evidence="7">
    <location>
        <begin position="490"/>
        <end position="502"/>
    </location>
</feature>
<reference evidence="9 11" key="1">
    <citation type="journal article" date="2020" name="Stud. Mycol.">
        <title>101 Dothideomycetes genomes: a test case for predicting lifestyles and emergence of pathogens.</title>
        <authorList>
            <person name="Haridas S."/>
            <person name="Albert R."/>
            <person name="Binder M."/>
            <person name="Bloem J."/>
            <person name="Labutti K."/>
            <person name="Salamov A."/>
            <person name="Andreopoulos B."/>
            <person name="Baker S."/>
            <person name="Barry K."/>
            <person name="Bills G."/>
            <person name="Bluhm B."/>
            <person name="Cannon C."/>
            <person name="Castanera R."/>
            <person name="Culley D."/>
            <person name="Daum C."/>
            <person name="Ezra D."/>
            <person name="Gonzalez J."/>
            <person name="Henrissat B."/>
            <person name="Kuo A."/>
            <person name="Liang C."/>
            <person name="Lipzen A."/>
            <person name="Lutzoni F."/>
            <person name="Magnuson J."/>
            <person name="Mondo S."/>
            <person name="Nolan M."/>
            <person name="Ohm R."/>
            <person name="Pangilinan J."/>
            <person name="Park H.-J."/>
            <person name="Ramirez L."/>
            <person name="Alfaro M."/>
            <person name="Sun H."/>
            <person name="Tritt A."/>
            <person name="Yoshinaga Y."/>
            <person name="Zwiers L.-H."/>
            <person name="Turgeon B."/>
            <person name="Goodwin S."/>
            <person name="Spatafora J."/>
            <person name="Crous P."/>
            <person name="Grigoriev I."/>
        </authorList>
    </citation>
    <scope>NUCLEOTIDE SEQUENCE</scope>
    <source>
        <strain evidence="9 11">CBS 304.34</strain>
    </source>
</reference>
<reference evidence="11" key="3">
    <citation type="submission" date="2025-04" db="UniProtKB">
        <authorList>
            <consortium name="RefSeq"/>
        </authorList>
    </citation>
    <scope>IDENTIFICATION</scope>
    <source>
        <strain evidence="11">CBS 304.34</strain>
    </source>
</reference>
<evidence type="ECO:0000256" key="5">
    <source>
        <dbReference type="ARBA" id="ARBA00023004"/>
    </source>
</evidence>
<evidence type="ECO:0000256" key="2">
    <source>
        <dbReference type="ARBA" id="ARBA00010617"/>
    </source>
</evidence>
<comment type="similarity">
    <text evidence="2">Belongs to the cytochrome P450 family.</text>
</comment>
<feature type="transmembrane region" description="Helical" evidence="8">
    <location>
        <begin position="33"/>
        <end position="57"/>
    </location>
</feature>
<dbReference type="CDD" id="cd11040">
    <property type="entry name" value="CYP7_CYP8-like"/>
    <property type="match status" value="1"/>
</dbReference>
<dbReference type="Proteomes" id="UP000504636">
    <property type="component" value="Unplaced"/>
</dbReference>
<dbReference type="PANTHER" id="PTHR24304:SF2">
    <property type="entry name" value="24-HYDROXYCHOLESTEROL 7-ALPHA-HYDROXYLASE"/>
    <property type="match status" value="1"/>
</dbReference>
<dbReference type="InterPro" id="IPR002403">
    <property type="entry name" value="Cyt_P450_E_grp-IV"/>
</dbReference>
<dbReference type="RefSeq" id="XP_033572308.1">
    <property type="nucleotide sequence ID" value="XM_033724537.1"/>
</dbReference>
<evidence type="ECO:0000313" key="10">
    <source>
        <dbReference type="Proteomes" id="UP000504636"/>
    </source>
</evidence>
<comment type="cofactor">
    <cofactor evidence="1 6">
        <name>heme</name>
        <dbReference type="ChEBI" id="CHEBI:30413"/>
    </cofactor>
</comment>
<keyword evidence="8" id="KW-0472">Membrane</keyword>
<proteinExistence type="inferred from homology"/>
<dbReference type="SUPFAM" id="SSF48264">
    <property type="entry name" value="Cytochrome P450"/>
    <property type="match status" value="1"/>
</dbReference>
<evidence type="ECO:0000256" key="6">
    <source>
        <dbReference type="PIRSR" id="PIRSR602403-1"/>
    </source>
</evidence>
<evidence type="ECO:0000313" key="9">
    <source>
        <dbReference type="EMBL" id="KAF2805344.1"/>
    </source>
</evidence>
<dbReference type="OrthoDB" id="1470350at2759"/>
<evidence type="ECO:0000256" key="1">
    <source>
        <dbReference type="ARBA" id="ARBA00001971"/>
    </source>
</evidence>
<keyword evidence="10" id="KW-1185">Reference proteome</keyword>
<evidence type="ECO:0000313" key="11">
    <source>
        <dbReference type="RefSeq" id="XP_033572308.1"/>
    </source>
</evidence>
<organism evidence="9">
    <name type="scientific">Mytilinidion resinicola</name>
    <dbReference type="NCBI Taxonomy" id="574789"/>
    <lineage>
        <taxon>Eukaryota</taxon>
        <taxon>Fungi</taxon>
        <taxon>Dikarya</taxon>
        <taxon>Ascomycota</taxon>
        <taxon>Pezizomycotina</taxon>
        <taxon>Dothideomycetes</taxon>
        <taxon>Pleosporomycetidae</taxon>
        <taxon>Mytilinidiales</taxon>
        <taxon>Mytilinidiaceae</taxon>
        <taxon>Mytilinidion</taxon>
    </lineage>
</organism>
<evidence type="ECO:0000256" key="8">
    <source>
        <dbReference type="SAM" id="Phobius"/>
    </source>
</evidence>
<feature type="region of interest" description="Disordered" evidence="7">
    <location>
        <begin position="481"/>
        <end position="502"/>
    </location>
</feature>
<name>A0A6A6YBF4_9PEZI</name>
<dbReference type="InterPro" id="IPR050529">
    <property type="entry name" value="CYP450_sterol_14alpha_dmase"/>
</dbReference>
<evidence type="ECO:0000256" key="7">
    <source>
        <dbReference type="SAM" id="MobiDB-lite"/>
    </source>
</evidence>
<accession>A0A6A6YBF4</accession>
<dbReference type="EMBL" id="MU003710">
    <property type="protein sequence ID" value="KAF2805344.1"/>
    <property type="molecule type" value="Genomic_DNA"/>
</dbReference>
<keyword evidence="4 6" id="KW-0479">Metal-binding</keyword>
<dbReference type="GO" id="GO:0008395">
    <property type="term" value="F:steroid hydroxylase activity"/>
    <property type="evidence" value="ECO:0007669"/>
    <property type="project" value="TreeGrafter"/>
</dbReference>
<keyword evidence="3 6" id="KW-0349">Heme</keyword>
<evidence type="ECO:0000256" key="4">
    <source>
        <dbReference type="ARBA" id="ARBA00022723"/>
    </source>
</evidence>
<dbReference type="GO" id="GO:0016705">
    <property type="term" value="F:oxidoreductase activity, acting on paired donors, with incorporation or reduction of molecular oxygen"/>
    <property type="evidence" value="ECO:0007669"/>
    <property type="project" value="InterPro"/>
</dbReference>
<keyword evidence="8" id="KW-0812">Transmembrane</keyword>
<dbReference type="InterPro" id="IPR036396">
    <property type="entry name" value="Cyt_P450_sf"/>
</dbReference>
<gene>
    <name evidence="9 11" type="ORF">BDZ99DRAFT_511344</name>
</gene>
<keyword evidence="8" id="KW-1133">Transmembrane helix</keyword>
<dbReference type="Pfam" id="PF00067">
    <property type="entry name" value="p450"/>
    <property type="match status" value="1"/>
</dbReference>
<dbReference type="GO" id="GO:0020037">
    <property type="term" value="F:heme binding"/>
    <property type="evidence" value="ECO:0007669"/>
    <property type="project" value="InterPro"/>
</dbReference>
<dbReference type="Gene3D" id="1.10.630.10">
    <property type="entry name" value="Cytochrome P450"/>
    <property type="match status" value="1"/>
</dbReference>
<feature type="binding site" description="axial binding residue" evidence="6">
    <location>
        <position position="527"/>
    </location>
    <ligand>
        <name>heme</name>
        <dbReference type="ChEBI" id="CHEBI:30413"/>
    </ligand>
    <ligandPart>
        <name>Fe</name>
        <dbReference type="ChEBI" id="CHEBI:18248"/>
    </ligandPart>
</feature>
<reference evidence="11" key="2">
    <citation type="submission" date="2020-04" db="EMBL/GenBank/DDBJ databases">
        <authorList>
            <consortium name="NCBI Genome Project"/>
        </authorList>
    </citation>
    <scope>NUCLEOTIDE SEQUENCE</scope>
    <source>
        <strain evidence="11">CBS 304.34</strain>
    </source>
</reference>
<keyword evidence="5 6" id="KW-0408">Iron</keyword>
<dbReference type="GO" id="GO:0005506">
    <property type="term" value="F:iron ion binding"/>
    <property type="evidence" value="ECO:0007669"/>
    <property type="project" value="InterPro"/>
</dbReference>
<sequence>MSESIVAVTTSQFTENPASCNCPSPVPVGKTVYYTLVFGGIFSIPLCFNYAFAWTMYHWQHLRVHERQIPPVYPSFLPYLGSVIELAINGQTYLKRATSYAGEMAAARMTILGKEIYFFQDRESVAAMWKQQLLSSPVEAYIYSLSYIFGMKETALATYRADDSGPFRKPYPGSNVRSQDRVDHITHSGLLKALTGSGLAPTAQQFMESFLERLDNLPADENWTDMPDLLKFFQDVVGTASMQAVAGPTLLKLNPTFVDDFWSYDKYVPWFARGVPSFIMLGAVKNRGNLINQIKSWYAYARQHFDESSISKDGDGDPFWGSELMRGRQKTLLLARNQDDDSLASADLGLIWASVSNSTPTAMFATMHMFKEPGLVARVRKSVDSQRDSNNPSALDVERLLQNPLLSSIYAETLRMYVKSYFVASSPHADVALGRGWLPKGEIALVNSGIAHMDARVWNTKSGVYPVDSFWADRFITDPRDPSSGPVKPGVERQARGEPTAEKTEPYFSLDGLEGSWIPYGGGHAICPGRFLTKNLILLSSAVIADRFDIQILGGHLKLSSAKFGLGSLRPKEAIPFRIKRRVTD</sequence>
<dbReference type="GeneID" id="54465430"/>